<evidence type="ECO:0000313" key="1">
    <source>
        <dbReference type="EMBL" id="GCA65183.1"/>
    </source>
</evidence>
<reference evidence="1 2" key="1">
    <citation type="journal article" date="2018" name="PLoS ONE">
        <title>The draft genome of Kipferlia bialata reveals reductive genome evolution in fornicate parasites.</title>
        <authorList>
            <person name="Tanifuji G."/>
            <person name="Takabayashi S."/>
            <person name="Kume K."/>
            <person name="Takagi M."/>
            <person name="Nakayama T."/>
            <person name="Kamikawa R."/>
            <person name="Inagaki Y."/>
            <person name="Hashimoto T."/>
        </authorList>
    </citation>
    <scope>NUCLEOTIDE SEQUENCE [LARGE SCALE GENOMIC DNA]</scope>
    <source>
        <strain evidence="1">NY0173</strain>
    </source>
</reference>
<dbReference type="SUPFAM" id="SSF52047">
    <property type="entry name" value="RNI-like"/>
    <property type="match status" value="1"/>
</dbReference>
<protein>
    <recommendedName>
        <fullName evidence="3">Leucine-rich repeat, cysteine-containing subtype</fullName>
    </recommendedName>
</protein>
<evidence type="ECO:0000313" key="2">
    <source>
        <dbReference type="Proteomes" id="UP000265618"/>
    </source>
</evidence>
<accession>A0A391P5S8</accession>
<evidence type="ECO:0008006" key="3">
    <source>
        <dbReference type="Google" id="ProtNLM"/>
    </source>
</evidence>
<sequence>MKDRAVDALVAVLPQCGTLERLSLSGCGICDRGAQAIAHILP</sequence>
<gene>
    <name evidence="1" type="ORF">KIPB_016469</name>
</gene>
<organism evidence="1 2">
    <name type="scientific">Kipferlia bialata</name>
    <dbReference type="NCBI Taxonomy" id="797122"/>
    <lineage>
        <taxon>Eukaryota</taxon>
        <taxon>Metamonada</taxon>
        <taxon>Carpediemonas-like organisms</taxon>
        <taxon>Kipferlia</taxon>
    </lineage>
</organism>
<feature type="non-terminal residue" evidence="1">
    <location>
        <position position="1"/>
    </location>
</feature>
<dbReference type="Gene3D" id="3.80.10.10">
    <property type="entry name" value="Ribonuclease Inhibitor"/>
    <property type="match status" value="1"/>
</dbReference>
<dbReference type="InterPro" id="IPR032675">
    <property type="entry name" value="LRR_dom_sf"/>
</dbReference>
<keyword evidence="2" id="KW-1185">Reference proteome</keyword>
<name>A0A391P5S8_9EUKA</name>
<dbReference type="AlphaFoldDB" id="A0A391P5S8"/>
<dbReference type="EMBL" id="BDIP01010091">
    <property type="protein sequence ID" value="GCA65183.1"/>
    <property type="molecule type" value="Genomic_DNA"/>
</dbReference>
<comment type="caution">
    <text evidence="1">The sequence shown here is derived from an EMBL/GenBank/DDBJ whole genome shotgun (WGS) entry which is preliminary data.</text>
</comment>
<dbReference type="Proteomes" id="UP000265618">
    <property type="component" value="Unassembled WGS sequence"/>
</dbReference>
<proteinExistence type="predicted"/>